<feature type="region of interest" description="Disordered" evidence="1">
    <location>
        <begin position="282"/>
        <end position="398"/>
    </location>
</feature>
<dbReference type="GO" id="GO:0006368">
    <property type="term" value="P:transcription elongation by RNA polymerase II"/>
    <property type="evidence" value="ECO:0007669"/>
    <property type="project" value="InterPro"/>
</dbReference>
<name>A0A8E0QLC3_9EURO</name>
<accession>A0A8E0QLC3</accession>
<organism evidence="2 3">
    <name type="scientific">Aspergillus udagawae</name>
    <dbReference type="NCBI Taxonomy" id="91492"/>
    <lineage>
        <taxon>Eukaryota</taxon>
        <taxon>Fungi</taxon>
        <taxon>Dikarya</taxon>
        <taxon>Ascomycota</taxon>
        <taxon>Pezizomycotina</taxon>
        <taxon>Eurotiomycetes</taxon>
        <taxon>Eurotiomycetidae</taxon>
        <taxon>Eurotiales</taxon>
        <taxon>Aspergillaceae</taxon>
        <taxon>Aspergillus</taxon>
        <taxon>Aspergillus subgen. Fumigati</taxon>
    </lineage>
</organism>
<dbReference type="PANTHER" id="PTHR15141:SF76">
    <property type="entry name" value="TRANSCRIPTION ELONGATION FACTOR B POLYPEPTIDE 3"/>
    <property type="match status" value="1"/>
</dbReference>
<dbReference type="AlphaFoldDB" id="A0A8E0QLC3"/>
<reference evidence="2" key="2">
    <citation type="submission" date="2021-01" db="EMBL/GenBank/DDBJ databases">
        <title>Pan-genome distribution and transcriptional activeness of fungal secondary metabolism genes in Aspergillus section Fumigati.</title>
        <authorList>
            <person name="Takahashi H."/>
            <person name="Umemura M."/>
            <person name="Ninomiya A."/>
            <person name="Kusuya Y."/>
            <person name="Urayama S."/>
            <person name="Shimizu M."/>
            <person name="Watanabe A."/>
            <person name="Kamei K."/>
            <person name="Yaguchi T."/>
            <person name="Hagiwara D."/>
        </authorList>
    </citation>
    <scope>NUCLEOTIDE SEQUENCE</scope>
    <source>
        <strain evidence="2">IFM 46973</strain>
    </source>
</reference>
<evidence type="ECO:0000256" key="1">
    <source>
        <dbReference type="SAM" id="MobiDB-lite"/>
    </source>
</evidence>
<comment type="caution">
    <text evidence="2">The sequence shown here is derived from an EMBL/GenBank/DDBJ whole genome shotgun (WGS) entry which is preliminary data.</text>
</comment>
<dbReference type="PANTHER" id="PTHR15141">
    <property type="entry name" value="TRANSCRIPTION ELONGATION FACTOR B POLYPEPTIDE 3"/>
    <property type="match status" value="1"/>
</dbReference>
<feature type="compositionally biased region" description="Low complexity" evidence="1">
    <location>
        <begin position="324"/>
        <end position="338"/>
    </location>
</feature>
<feature type="compositionally biased region" description="Polar residues" evidence="1">
    <location>
        <begin position="343"/>
        <end position="354"/>
    </location>
</feature>
<dbReference type="RefSeq" id="XP_043142257.1">
    <property type="nucleotide sequence ID" value="XM_043286322.1"/>
</dbReference>
<evidence type="ECO:0000313" key="2">
    <source>
        <dbReference type="EMBL" id="GIC84991.1"/>
    </source>
</evidence>
<dbReference type="InterPro" id="IPR010684">
    <property type="entry name" value="RNA_pol_II_trans_fac_SIII_A"/>
</dbReference>
<feature type="compositionally biased region" description="Polar residues" evidence="1">
    <location>
        <begin position="210"/>
        <end position="220"/>
    </location>
</feature>
<gene>
    <name evidence="2" type="ORF">Aud_000818</name>
</gene>
<feature type="compositionally biased region" description="Polar residues" evidence="1">
    <location>
        <begin position="285"/>
        <end position="295"/>
    </location>
</feature>
<dbReference type="Pfam" id="PF06881">
    <property type="entry name" value="Elongin_A"/>
    <property type="match status" value="1"/>
</dbReference>
<dbReference type="EMBL" id="BBXM02000001">
    <property type="protein sequence ID" value="GIC84991.1"/>
    <property type="molecule type" value="Genomic_DNA"/>
</dbReference>
<feature type="compositionally biased region" description="Low complexity" evidence="1">
    <location>
        <begin position="302"/>
        <end position="312"/>
    </location>
</feature>
<dbReference type="Proteomes" id="UP000036893">
    <property type="component" value="Unassembled WGS sequence"/>
</dbReference>
<proteinExistence type="predicted"/>
<dbReference type="GeneID" id="66988294"/>
<reference evidence="2" key="1">
    <citation type="journal article" date="2015" name="Genome Announc.">
        <title>Draft Genome Sequence of the Pathogenic Filamentous Fungus Aspergillus udagawae Strain IFM 46973T.</title>
        <authorList>
            <person name="Kusuya Y."/>
            <person name="Takahashi-Nakaguchi A."/>
            <person name="Takahashi H."/>
            <person name="Yaguchi T."/>
        </authorList>
    </citation>
    <scope>NUCLEOTIDE SEQUENCE</scope>
    <source>
        <strain evidence="2">IFM 46973</strain>
    </source>
</reference>
<evidence type="ECO:0000313" key="3">
    <source>
        <dbReference type="Proteomes" id="UP000036893"/>
    </source>
</evidence>
<evidence type="ECO:0008006" key="4">
    <source>
        <dbReference type="Google" id="ProtNLM"/>
    </source>
</evidence>
<dbReference type="Gene3D" id="6.10.250.3180">
    <property type="match status" value="1"/>
</dbReference>
<dbReference type="GO" id="GO:0070449">
    <property type="term" value="C:elongin complex"/>
    <property type="evidence" value="ECO:0007669"/>
    <property type="project" value="InterPro"/>
</dbReference>
<protein>
    <recommendedName>
        <fullName evidence="4">Elongin-A</fullName>
    </recommendedName>
</protein>
<sequence length="398" mass="43990">MPPPSLLQLCTSTAIRNVKYLNDIGNVPYSLARPFLLKIESPEKLRSLELLSPHIMEDDAELWLDFIKRDIPRWDEYDLPEQPDCWYDIYCDLQQRVQKAVEEDAEKLKMALDGINSERAKHSAKFVTDRRIIPLPRERPTAKQRYASFDRKMGGLTPRFASSRGGQGSSDPLGAPVWSYERPQLPRPEKKKSNIFNLPKRNPVLAVPNKQLNNRASQVKQAPLSLIEEHRRPPDPVVPRRNGPPTLVAPGRSKLQSTRSPGGSGNLVVSASLREREARLRALTSGKQTGSSTPKSSEDSPARAPAPAPYRALGTAVSKSLQYPPSSSSTQESSDSPSAGRLQGTNETATSESAKSAPLEPIPDSDISGVPPAQPPRAVMRKRPAPSLFIQPRKKKVN</sequence>
<feature type="region of interest" description="Disordered" evidence="1">
    <location>
        <begin position="154"/>
        <end position="268"/>
    </location>
</feature>
<dbReference type="InterPro" id="IPR051870">
    <property type="entry name" value="Elongin-A_domain"/>
</dbReference>